<dbReference type="InterPro" id="IPR017438">
    <property type="entry name" value="ATP-NAD_kinase_N"/>
</dbReference>
<evidence type="ECO:0000256" key="9">
    <source>
        <dbReference type="ARBA" id="ARBA00023209"/>
    </source>
</evidence>
<evidence type="ECO:0000256" key="3">
    <source>
        <dbReference type="ARBA" id="ARBA00022516"/>
    </source>
</evidence>
<evidence type="ECO:0000256" key="1">
    <source>
        <dbReference type="ARBA" id="ARBA00001946"/>
    </source>
</evidence>
<name>A0A927HDF1_9BACI</name>
<dbReference type="GO" id="GO:0005524">
    <property type="term" value="F:ATP binding"/>
    <property type="evidence" value="ECO:0007669"/>
    <property type="project" value="UniProtKB-KW"/>
</dbReference>
<dbReference type="GO" id="GO:0008654">
    <property type="term" value="P:phospholipid biosynthetic process"/>
    <property type="evidence" value="ECO:0007669"/>
    <property type="project" value="UniProtKB-KW"/>
</dbReference>
<dbReference type="RefSeq" id="WP_191000045.1">
    <property type="nucleotide sequence ID" value="NZ_JACXSI010000070.1"/>
</dbReference>
<keyword evidence="8" id="KW-0443">Lipid metabolism</keyword>
<evidence type="ECO:0000256" key="5">
    <source>
        <dbReference type="ARBA" id="ARBA00022741"/>
    </source>
</evidence>
<dbReference type="InterPro" id="IPR050187">
    <property type="entry name" value="Lipid_Phosphate_FormReg"/>
</dbReference>
<dbReference type="Gene3D" id="2.60.200.40">
    <property type="match status" value="1"/>
</dbReference>
<dbReference type="Gene3D" id="3.40.50.10330">
    <property type="entry name" value="Probable inorganic polyphosphate/atp-NAD kinase, domain 1"/>
    <property type="match status" value="1"/>
</dbReference>
<dbReference type="NCBIfam" id="TIGR00147">
    <property type="entry name" value="YegS/Rv2252/BmrU family lipid kinase"/>
    <property type="match status" value="1"/>
</dbReference>
<keyword evidence="14" id="KW-1185">Reference proteome</keyword>
<keyword evidence="9" id="KW-0594">Phospholipid biosynthesis</keyword>
<keyword evidence="3" id="KW-0444">Lipid biosynthesis</keyword>
<protein>
    <submittedName>
        <fullName evidence="13">Diacylglycerol kinase family lipid kinase</fullName>
    </submittedName>
</protein>
<dbReference type="Proteomes" id="UP000602076">
    <property type="component" value="Unassembled WGS sequence"/>
</dbReference>
<gene>
    <name evidence="13" type="ORF">IEO70_19475</name>
</gene>
<evidence type="ECO:0000259" key="12">
    <source>
        <dbReference type="PROSITE" id="PS50146"/>
    </source>
</evidence>
<dbReference type="GO" id="GO:0016301">
    <property type="term" value="F:kinase activity"/>
    <property type="evidence" value="ECO:0007669"/>
    <property type="project" value="UniProtKB-KW"/>
</dbReference>
<keyword evidence="11" id="KW-0812">Transmembrane</keyword>
<evidence type="ECO:0000313" key="13">
    <source>
        <dbReference type="EMBL" id="MBD3110511.1"/>
    </source>
</evidence>
<comment type="cofactor">
    <cofactor evidence="1">
        <name>Mg(2+)</name>
        <dbReference type="ChEBI" id="CHEBI:18420"/>
    </cofactor>
</comment>
<dbReference type="Pfam" id="PF00781">
    <property type="entry name" value="DAGK_cat"/>
    <property type="match status" value="1"/>
</dbReference>
<keyword evidence="5" id="KW-0547">Nucleotide-binding</keyword>
<dbReference type="PANTHER" id="PTHR12358">
    <property type="entry name" value="SPHINGOSINE KINASE"/>
    <property type="match status" value="1"/>
</dbReference>
<evidence type="ECO:0000256" key="8">
    <source>
        <dbReference type="ARBA" id="ARBA00023098"/>
    </source>
</evidence>
<organism evidence="13 14">
    <name type="scientific">Peribacillus faecalis</name>
    <dbReference type="NCBI Taxonomy" id="2772559"/>
    <lineage>
        <taxon>Bacteria</taxon>
        <taxon>Bacillati</taxon>
        <taxon>Bacillota</taxon>
        <taxon>Bacilli</taxon>
        <taxon>Bacillales</taxon>
        <taxon>Bacillaceae</taxon>
        <taxon>Peribacillus</taxon>
    </lineage>
</organism>
<keyword evidence="7" id="KW-0067">ATP-binding</keyword>
<dbReference type="PANTHER" id="PTHR12358:SF54">
    <property type="entry name" value="SPHINGOSINE KINASE RELATED PROTEIN"/>
    <property type="match status" value="1"/>
</dbReference>
<proteinExistence type="inferred from homology"/>
<evidence type="ECO:0000256" key="10">
    <source>
        <dbReference type="ARBA" id="ARBA00023264"/>
    </source>
</evidence>
<comment type="caution">
    <text evidence="13">The sequence shown here is derived from an EMBL/GenBank/DDBJ whole genome shotgun (WGS) entry which is preliminary data.</text>
</comment>
<comment type="similarity">
    <text evidence="2">Belongs to the diacylglycerol/lipid kinase family.</text>
</comment>
<evidence type="ECO:0000256" key="7">
    <source>
        <dbReference type="ARBA" id="ARBA00022840"/>
    </source>
</evidence>
<dbReference type="PROSITE" id="PS50146">
    <property type="entry name" value="DAGK"/>
    <property type="match status" value="1"/>
</dbReference>
<keyword evidence="6 13" id="KW-0418">Kinase</keyword>
<dbReference type="InterPro" id="IPR001206">
    <property type="entry name" value="Diacylglycerol_kinase_cat_dom"/>
</dbReference>
<keyword evidence="10" id="KW-1208">Phospholipid metabolism</keyword>
<evidence type="ECO:0000256" key="4">
    <source>
        <dbReference type="ARBA" id="ARBA00022679"/>
    </source>
</evidence>
<dbReference type="AlphaFoldDB" id="A0A927HDF1"/>
<evidence type="ECO:0000256" key="6">
    <source>
        <dbReference type="ARBA" id="ARBA00022777"/>
    </source>
</evidence>
<feature type="domain" description="DAGKc" evidence="12">
    <location>
        <begin position="13"/>
        <end position="148"/>
    </location>
</feature>
<evidence type="ECO:0000256" key="11">
    <source>
        <dbReference type="SAM" id="Phobius"/>
    </source>
</evidence>
<feature type="transmembrane region" description="Helical" evidence="11">
    <location>
        <begin position="246"/>
        <end position="268"/>
    </location>
</feature>
<dbReference type="InterPro" id="IPR005218">
    <property type="entry name" value="Diacylglycerol/lipid_kinase"/>
</dbReference>
<dbReference type="SUPFAM" id="SSF111331">
    <property type="entry name" value="NAD kinase/diacylglycerol kinase-like"/>
    <property type="match status" value="1"/>
</dbReference>
<dbReference type="EMBL" id="JACXSI010000070">
    <property type="protein sequence ID" value="MBD3110511.1"/>
    <property type="molecule type" value="Genomic_DNA"/>
</dbReference>
<dbReference type="Pfam" id="PF19279">
    <property type="entry name" value="YegS_C"/>
    <property type="match status" value="1"/>
</dbReference>
<accession>A0A927HDF1</accession>
<sequence length="322" mass="36598">MMLDPVMRNRDQANHQFVHIIKNGNPASVNSRKIWKETEKRLQEKEIQYAVYSTEYAGHAKEIAKEILNKYRTRTVLLIVGGDGMIHEVINGAASYSHAVIACIAAGSGNDYARGVQKIRNVSEITHLLNESEHHTDVIDIGEMQYKHQKMFFVNSLGLGFDASICKAVNGSKRKKHFQKWKLGKFIYLYYLFRQLFIFRPFPLQIEADGKKKTYNKVWFIVVANQPYFGGGLKIAPAASVHDGKLHVIVVSNIPSFLFLLMFATVFWGGHLKMSKYVEQFMCSRIHMATEEDVPIQADGEIVGYSEVDAKVVPEKLKVISK</sequence>
<evidence type="ECO:0000256" key="2">
    <source>
        <dbReference type="ARBA" id="ARBA00005983"/>
    </source>
</evidence>
<evidence type="ECO:0000313" key="14">
    <source>
        <dbReference type="Proteomes" id="UP000602076"/>
    </source>
</evidence>
<dbReference type="InterPro" id="IPR045540">
    <property type="entry name" value="YegS/DAGK_C"/>
</dbReference>
<dbReference type="InterPro" id="IPR016064">
    <property type="entry name" value="NAD/diacylglycerol_kinase_sf"/>
</dbReference>
<keyword evidence="4" id="KW-0808">Transferase</keyword>
<reference evidence="13" key="1">
    <citation type="submission" date="2020-09" db="EMBL/GenBank/DDBJ databases">
        <title>Bacillus faecalis sp. nov., a moderately halophilic bacterium isolated from cow faeces.</title>
        <authorList>
            <person name="Jiang L."/>
            <person name="Lee J."/>
        </authorList>
    </citation>
    <scope>NUCLEOTIDE SEQUENCE</scope>
    <source>
        <strain evidence="13">AGMB 02131</strain>
    </source>
</reference>
<keyword evidence="11" id="KW-0472">Membrane</keyword>
<keyword evidence="11" id="KW-1133">Transmembrane helix</keyword>